<dbReference type="EMBL" id="MHCH01000036">
    <property type="protein sequence ID" value="OGY16988.1"/>
    <property type="molecule type" value="Genomic_DNA"/>
</dbReference>
<dbReference type="STRING" id="1797589.A2784_04080"/>
<feature type="domain" description="Carbamoyltransferase" evidence="2">
    <location>
        <begin position="6"/>
        <end position="370"/>
    </location>
</feature>
<dbReference type="InterPro" id="IPR031730">
    <property type="entry name" value="Carbam_trans_C"/>
</dbReference>
<evidence type="ECO:0000313" key="5">
    <source>
        <dbReference type="Proteomes" id="UP000177324"/>
    </source>
</evidence>
<dbReference type="AlphaFoldDB" id="A0A1G1VNK7"/>
<dbReference type="CDD" id="cd24100">
    <property type="entry name" value="ASKHA_NBD_MJ1051-like_N"/>
    <property type="match status" value="1"/>
</dbReference>
<dbReference type="InterPro" id="IPR043129">
    <property type="entry name" value="ATPase_NBD"/>
</dbReference>
<evidence type="ECO:0000313" key="4">
    <source>
        <dbReference type="EMBL" id="OGY16988.1"/>
    </source>
</evidence>
<accession>A0A1G1VNK7</accession>
<evidence type="ECO:0008006" key="6">
    <source>
        <dbReference type="Google" id="ProtNLM"/>
    </source>
</evidence>
<evidence type="ECO:0000256" key="1">
    <source>
        <dbReference type="ARBA" id="ARBA00006129"/>
    </source>
</evidence>
<proteinExistence type="inferred from homology"/>
<evidence type="ECO:0000259" key="2">
    <source>
        <dbReference type="Pfam" id="PF02543"/>
    </source>
</evidence>
<organism evidence="4 5">
    <name type="scientific">Candidatus Chisholmbacteria bacterium RIFCSPHIGHO2_01_FULL_48_12</name>
    <dbReference type="NCBI Taxonomy" id="1797589"/>
    <lineage>
        <taxon>Bacteria</taxon>
        <taxon>Candidatus Chisholmiibacteriota</taxon>
    </lineage>
</organism>
<comment type="caution">
    <text evidence="4">The sequence shown here is derived from an EMBL/GenBank/DDBJ whole genome shotgun (WGS) entry which is preliminary data.</text>
</comment>
<dbReference type="Gene3D" id="3.90.870.20">
    <property type="entry name" value="Carbamoyltransferase, C-terminal domain"/>
    <property type="match status" value="1"/>
</dbReference>
<name>A0A1G1VNK7_9BACT</name>
<dbReference type="InterPro" id="IPR003696">
    <property type="entry name" value="Carbtransf_dom"/>
</dbReference>
<sequence length="602" mass="68208">MKPVYILGIHEGHNCSACLMVDGTVVAAANEERFTGVKNEVGFPKSAIDYCLNFAGITAADLNQVAVSTINQNLVWSKIRREAIFKVDDYVFEQHHYFKPLLLEKKDPTATLWRYLKTVEARKGVQPTHYDFSKLSQKNLLDLNYYKQVRINAIINHLGVDPAKISYINHHRCHQYYAYFGSPFRQPTLILTADGVGDFGINATVSVARDNHITTLAQSTNCQVARIYRYITLLLGMKPLDHEYKVMGLAPYANSKETNRAYQVFSDILRVDGLHFRWQHKPQDLYFHFVDQLQGCRFDGIAAAVQQMTESLMLTWVTNALDQTRLHTLVFAGGVAMNIKVNMLLSQLPQVTKFFVAPSPADESNAIGACYFAFVRYCRRRQLRHTIAPMTHAYLGPQATPLEVRRAIAKARLTSGYRVRAKITHRYIARKLAAGKIIGICRGRMEFGARALGNRSILADPSHPDIVSKLNHSIKFRDFWMPFTPSVLYEKASDYMVNPKHLYLPYMTVGLNTTPKGRRCLAAAIHPADLTARPQMVKREVSPDYYDLIKEFNRLTGIGAVLNTSFNLHGLPIVNTPEDALFTFKNSGLDMLYFGDLCVERL</sequence>
<feature type="domain" description="Carbamoyltransferase C-terminal" evidence="3">
    <location>
        <begin position="429"/>
        <end position="601"/>
    </location>
</feature>
<dbReference type="SUPFAM" id="SSF53067">
    <property type="entry name" value="Actin-like ATPase domain"/>
    <property type="match status" value="1"/>
</dbReference>
<dbReference type="Pfam" id="PF02543">
    <property type="entry name" value="Carbam_trans_N"/>
    <property type="match status" value="1"/>
</dbReference>
<dbReference type="InterPro" id="IPR038152">
    <property type="entry name" value="Carbam_trans_C_sf"/>
</dbReference>
<gene>
    <name evidence="4" type="ORF">A2784_04080</name>
</gene>
<dbReference type="PANTHER" id="PTHR34847:SF1">
    <property type="entry name" value="NODULATION PROTEIN U"/>
    <property type="match status" value="1"/>
</dbReference>
<dbReference type="PANTHER" id="PTHR34847">
    <property type="entry name" value="NODULATION PROTEIN U"/>
    <property type="match status" value="1"/>
</dbReference>
<dbReference type="InterPro" id="IPR051338">
    <property type="entry name" value="NodU/CmcH_Carbamoyltrnsfr"/>
</dbReference>
<dbReference type="Pfam" id="PF16861">
    <property type="entry name" value="Carbam_trans_C"/>
    <property type="match status" value="1"/>
</dbReference>
<dbReference type="Gene3D" id="3.30.420.40">
    <property type="match status" value="2"/>
</dbReference>
<protein>
    <recommendedName>
        <fullName evidence="6">Carbamoyltransferase</fullName>
    </recommendedName>
</protein>
<reference evidence="4 5" key="1">
    <citation type="journal article" date="2016" name="Nat. Commun.">
        <title>Thousands of microbial genomes shed light on interconnected biogeochemical processes in an aquifer system.</title>
        <authorList>
            <person name="Anantharaman K."/>
            <person name="Brown C.T."/>
            <person name="Hug L.A."/>
            <person name="Sharon I."/>
            <person name="Castelle C.J."/>
            <person name="Probst A.J."/>
            <person name="Thomas B.C."/>
            <person name="Singh A."/>
            <person name="Wilkins M.J."/>
            <person name="Karaoz U."/>
            <person name="Brodie E.L."/>
            <person name="Williams K.H."/>
            <person name="Hubbard S.S."/>
            <person name="Banfield J.F."/>
        </authorList>
    </citation>
    <scope>NUCLEOTIDE SEQUENCE [LARGE SCALE GENOMIC DNA]</scope>
</reference>
<dbReference type="Proteomes" id="UP000177324">
    <property type="component" value="Unassembled WGS sequence"/>
</dbReference>
<comment type="similarity">
    <text evidence="1">Belongs to the NodU/CmcH family.</text>
</comment>
<dbReference type="GO" id="GO:0003824">
    <property type="term" value="F:catalytic activity"/>
    <property type="evidence" value="ECO:0007669"/>
    <property type="project" value="InterPro"/>
</dbReference>
<evidence type="ECO:0000259" key="3">
    <source>
        <dbReference type="Pfam" id="PF16861"/>
    </source>
</evidence>